<dbReference type="GO" id="GO:0003677">
    <property type="term" value="F:DNA binding"/>
    <property type="evidence" value="ECO:0007669"/>
    <property type="project" value="UniProtKB-KW"/>
</dbReference>
<dbReference type="EMBL" id="UOEH01000009">
    <property type="protein sequence ID" value="VAV89439.1"/>
    <property type="molecule type" value="Genomic_DNA"/>
</dbReference>
<dbReference type="InterPro" id="IPR051081">
    <property type="entry name" value="HTH_MetalResp_TranReg"/>
</dbReference>
<dbReference type="SUPFAM" id="SSF46785">
    <property type="entry name" value="Winged helix' DNA-binding domain"/>
    <property type="match status" value="1"/>
</dbReference>
<dbReference type="GO" id="GO:0008168">
    <property type="term" value="F:methyltransferase activity"/>
    <property type="evidence" value="ECO:0007669"/>
    <property type="project" value="UniProtKB-KW"/>
</dbReference>
<protein>
    <submittedName>
        <fullName evidence="5">Transcriptional regulator, ArsR family / Methyltransferase fusion</fullName>
    </submittedName>
</protein>
<dbReference type="CDD" id="cd00090">
    <property type="entry name" value="HTH_ARSR"/>
    <property type="match status" value="1"/>
</dbReference>
<dbReference type="InterPro" id="IPR036388">
    <property type="entry name" value="WH-like_DNA-bd_sf"/>
</dbReference>
<dbReference type="GO" id="GO:0032259">
    <property type="term" value="P:methylation"/>
    <property type="evidence" value="ECO:0007669"/>
    <property type="project" value="UniProtKB-KW"/>
</dbReference>
<keyword evidence="2" id="KW-0238">DNA-binding</keyword>
<dbReference type="PANTHER" id="PTHR33154">
    <property type="entry name" value="TRANSCRIPTIONAL REGULATOR, ARSR FAMILY"/>
    <property type="match status" value="1"/>
</dbReference>
<reference evidence="5" key="1">
    <citation type="submission" date="2018-06" db="EMBL/GenBank/DDBJ databases">
        <authorList>
            <person name="Zhirakovskaya E."/>
        </authorList>
    </citation>
    <scope>NUCLEOTIDE SEQUENCE</scope>
</reference>
<feature type="domain" description="HTH arsR-type" evidence="4">
    <location>
        <begin position="1"/>
        <end position="70"/>
    </location>
</feature>
<keyword evidence="3" id="KW-0804">Transcription</keyword>
<evidence type="ECO:0000256" key="2">
    <source>
        <dbReference type="ARBA" id="ARBA00023125"/>
    </source>
</evidence>
<evidence type="ECO:0000256" key="1">
    <source>
        <dbReference type="ARBA" id="ARBA00023015"/>
    </source>
</evidence>
<organism evidence="5">
    <name type="scientific">hydrothermal vent metagenome</name>
    <dbReference type="NCBI Taxonomy" id="652676"/>
    <lineage>
        <taxon>unclassified sequences</taxon>
        <taxon>metagenomes</taxon>
        <taxon>ecological metagenomes</taxon>
    </lineage>
</organism>
<dbReference type="PROSITE" id="PS50987">
    <property type="entry name" value="HTH_ARSR_2"/>
    <property type="match status" value="1"/>
</dbReference>
<dbReference type="AlphaFoldDB" id="A0A3B0RBQ4"/>
<keyword evidence="5" id="KW-0489">Methyltransferase</keyword>
<evidence type="ECO:0000256" key="3">
    <source>
        <dbReference type="ARBA" id="ARBA00023163"/>
    </source>
</evidence>
<dbReference type="Pfam" id="PF01022">
    <property type="entry name" value="HTH_5"/>
    <property type="match status" value="1"/>
</dbReference>
<dbReference type="PANTHER" id="PTHR33154:SF33">
    <property type="entry name" value="TRANSCRIPTIONAL REPRESSOR SDPR"/>
    <property type="match status" value="1"/>
</dbReference>
<dbReference type="PRINTS" id="PR00778">
    <property type="entry name" value="HTHARSR"/>
</dbReference>
<keyword evidence="5" id="KW-0808">Transferase</keyword>
<dbReference type="InterPro" id="IPR001845">
    <property type="entry name" value="HTH_ArsR_DNA-bd_dom"/>
</dbReference>
<dbReference type="Gene3D" id="1.10.10.10">
    <property type="entry name" value="Winged helix-like DNA-binding domain superfamily/Winged helix DNA-binding domain"/>
    <property type="match status" value="1"/>
</dbReference>
<gene>
    <name evidence="5" type="ORF">MNBD_ALPHA05-926</name>
</gene>
<dbReference type="GO" id="GO:0003700">
    <property type="term" value="F:DNA-binding transcription factor activity"/>
    <property type="evidence" value="ECO:0007669"/>
    <property type="project" value="InterPro"/>
</dbReference>
<sequence>MTLDKTLSVFRAIGEESRLRIMALLVKGELTVSEITTILGQSQPRVSRHLKILADAGLAERHREGAWMFY</sequence>
<dbReference type="InterPro" id="IPR036390">
    <property type="entry name" value="WH_DNA-bd_sf"/>
</dbReference>
<evidence type="ECO:0000259" key="4">
    <source>
        <dbReference type="PROSITE" id="PS50987"/>
    </source>
</evidence>
<dbReference type="NCBIfam" id="NF033788">
    <property type="entry name" value="HTH_metalloreg"/>
    <property type="match status" value="1"/>
</dbReference>
<keyword evidence="1" id="KW-0805">Transcription regulation</keyword>
<evidence type="ECO:0000313" key="5">
    <source>
        <dbReference type="EMBL" id="VAV89439.1"/>
    </source>
</evidence>
<proteinExistence type="predicted"/>
<dbReference type="InterPro" id="IPR011991">
    <property type="entry name" value="ArsR-like_HTH"/>
</dbReference>
<dbReference type="SMART" id="SM00418">
    <property type="entry name" value="HTH_ARSR"/>
    <property type="match status" value="1"/>
</dbReference>
<feature type="non-terminal residue" evidence="5">
    <location>
        <position position="70"/>
    </location>
</feature>
<name>A0A3B0RBQ4_9ZZZZ</name>
<accession>A0A3B0RBQ4</accession>